<protein>
    <submittedName>
        <fullName evidence="8">Uncharacterized membrane protein YeaQ/YmgE, transglycosylase-associated protein family</fullName>
    </submittedName>
</protein>
<keyword evidence="5 7" id="KW-1133">Transmembrane helix</keyword>
<name>A0AA94HVJ1_DESDE</name>
<comment type="subcellular location">
    <subcellularLocation>
        <location evidence="1">Cell membrane</location>
        <topology evidence="1">Multi-pass membrane protein</topology>
    </subcellularLocation>
</comment>
<comment type="caution">
    <text evidence="8">The sequence shown here is derived from an EMBL/GenBank/DDBJ whole genome shotgun (WGS) entry which is preliminary data.</text>
</comment>
<reference evidence="9" key="1">
    <citation type="submission" date="2016-11" db="EMBL/GenBank/DDBJ databases">
        <authorList>
            <person name="Jaros S."/>
            <person name="Januszkiewicz K."/>
            <person name="Wedrychowicz H."/>
        </authorList>
    </citation>
    <scope>NUCLEOTIDE SEQUENCE [LARGE SCALE GENOMIC DNA]</scope>
    <source>
        <strain evidence="9">DSM 7057</strain>
    </source>
</reference>
<evidence type="ECO:0000313" key="9">
    <source>
        <dbReference type="Proteomes" id="UP000182680"/>
    </source>
</evidence>
<dbReference type="InterPro" id="IPR007341">
    <property type="entry name" value="Transgly_assoc"/>
</dbReference>
<evidence type="ECO:0000313" key="8">
    <source>
        <dbReference type="EMBL" id="SFW76337.1"/>
    </source>
</evidence>
<dbReference type="GO" id="GO:0005886">
    <property type="term" value="C:plasma membrane"/>
    <property type="evidence" value="ECO:0007669"/>
    <property type="project" value="UniProtKB-SubCell"/>
</dbReference>
<evidence type="ECO:0000256" key="6">
    <source>
        <dbReference type="ARBA" id="ARBA00023136"/>
    </source>
</evidence>
<feature type="transmembrane region" description="Helical" evidence="7">
    <location>
        <begin position="6"/>
        <end position="21"/>
    </location>
</feature>
<keyword evidence="4 7" id="KW-0812">Transmembrane</keyword>
<proteinExistence type="inferred from homology"/>
<dbReference type="Proteomes" id="UP000182680">
    <property type="component" value="Unassembled WGS sequence"/>
</dbReference>
<gene>
    <name evidence="8" type="ORF">SAMN02910291_02969</name>
</gene>
<evidence type="ECO:0000256" key="2">
    <source>
        <dbReference type="ARBA" id="ARBA00011006"/>
    </source>
</evidence>
<comment type="similarity">
    <text evidence="2">Belongs to the UPF0410 family.</text>
</comment>
<dbReference type="EMBL" id="FPIW01000139">
    <property type="protein sequence ID" value="SFW76337.1"/>
    <property type="molecule type" value="Genomic_DNA"/>
</dbReference>
<dbReference type="Pfam" id="PF04226">
    <property type="entry name" value="Transgly_assoc"/>
    <property type="match status" value="1"/>
</dbReference>
<organism evidence="8 9">
    <name type="scientific">Desulfovibrio desulfuricans</name>
    <dbReference type="NCBI Taxonomy" id="876"/>
    <lineage>
        <taxon>Bacteria</taxon>
        <taxon>Pseudomonadati</taxon>
        <taxon>Thermodesulfobacteriota</taxon>
        <taxon>Desulfovibrionia</taxon>
        <taxon>Desulfovibrionales</taxon>
        <taxon>Desulfovibrionaceae</taxon>
        <taxon>Desulfovibrio</taxon>
    </lineage>
</organism>
<keyword evidence="3" id="KW-1003">Cell membrane</keyword>
<evidence type="ECO:0000256" key="1">
    <source>
        <dbReference type="ARBA" id="ARBA00004651"/>
    </source>
</evidence>
<dbReference type="PANTHER" id="PTHR33884:SF3">
    <property type="entry name" value="UPF0410 PROTEIN YMGE"/>
    <property type="match status" value="1"/>
</dbReference>
<feature type="transmembrane region" description="Helical" evidence="7">
    <location>
        <begin position="28"/>
        <end position="52"/>
    </location>
</feature>
<dbReference type="AlphaFoldDB" id="A0AA94HVJ1"/>
<feature type="transmembrane region" description="Helical" evidence="7">
    <location>
        <begin position="58"/>
        <end position="76"/>
    </location>
</feature>
<evidence type="ECO:0000256" key="5">
    <source>
        <dbReference type="ARBA" id="ARBA00022989"/>
    </source>
</evidence>
<accession>A0AA94HVJ1</accession>
<keyword evidence="6 7" id="KW-0472">Membrane</keyword>
<dbReference type="PANTHER" id="PTHR33884">
    <property type="entry name" value="UPF0410 PROTEIN YMGE"/>
    <property type="match status" value="1"/>
</dbReference>
<evidence type="ECO:0000256" key="4">
    <source>
        <dbReference type="ARBA" id="ARBA00022692"/>
    </source>
</evidence>
<sequence length="95" mass="9847">MGIISWIIFGVVAGAIAKFIMPGRMENGFVMTSLLGIVGACVGGFIGTSLGFGKVTGFNLPSFFIAVLGAMIVSRFQVQSATPSPWVLASSKKTS</sequence>
<evidence type="ECO:0000256" key="3">
    <source>
        <dbReference type="ARBA" id="ARBA00022475"/>
    </source>
</evidence>
<evidence type="ECO:0000256" key="7">
    <source>
        <dbReference type="SAM" id="Phobius"/>
    </source>
</evidence>